<organism evidence="6 7">
    <name type="scientific">Salegentibacter chungangensis</name>
    <dbReference type="NCBI Taxonomy" id="1335724"/>
    <lineage>
        <taxon>Bacteria</taxon>
        <taxon>Pseudomonadati</taxon>
        <taxon>Bacteroidota</taxon>
        <taxon>Flavobacteriia</taxon>
        <taxon>Flavobacteriales</taxon>
        <taxon>Flavobacteriaceae</taxon>
        <taxon>Salegentibacter</taxon>
    </lineage>
</organism>
<name>A0ABW3NRD3_9FLAO</name>
<evidence type="ECO:0000256" key="1">
    <source>
        <dbReference type="ARBA" id="ARBA00004141"/>
    </source>
</evidence>
<reference evidence="7" key="1">
    <citation type="journal article" date="2019" name="Int. J. Syst. Evol. Microbiol.">
        <title>The Global Catalogue of Microorganisms (GCM) 10K type strain sequencing project: providing services to taxonomists for standard genome sequencing and annotation.</title>
        <authorList>
            <consortium name="The Broad Institute Genomics Platform"/>
            <consortium name="The Broad Institute Genome Sequencing Center for Infectious Disease"/>
            <person name="Wu L."/>
            <person name="Ma J."/>
        </authorList>
    </citation>
    <scope>NUCLEOTIDE SEQUENCE [LARGE SCALE GENOMIC DNA]</scope>
    <source>
        <strain evidence="7">CCUG 64793</strain>
    </source>
</reference>
<dbReference type="InterPro" id="IPR032808">
    <property type="entry name" value="DoxX"/>
</dbReference>
<evidence type="ECO:0000256" key="3">
    <source>
        <dbReference type="ARBA" id="ARBA00022989"/>
    </source>
</evidence>
<feature type="transmembrane region" description="Helical" evidence="5">
    <location>
        <begin position="85"/>
        <end position="103"/>
    </location>
</feature>
<feature type="transmembrane region" description="Helical" evidence="5">
    <location>
        <begin position="109"/>
        <end position="127"/>
    </location>
</feature>
<keyword evidence="7" id="KW-1185">Reference proteome</keyword>
<dbReference type="RefSeq" id="WP_380744509.1">
    <property type="nucleotide sequence ID" value="NZ_JBHTLI010000001.1"/>
</dbReference>
<feature type="transmembrane region" description="Helical" evidence="5">
    <location>
        <begin position="12"/>
        <end position="32"/>
    </location>
</feature>
<keyword evidence="3 5" id="KW-1133">Transmembrane helix</keyword>
<sequence>MKSTILVRSRSVQVLRIMLSGIFLVASFNHLVNLEKTVNRIHQANFKGIALFFGDPTLLVILSGIVMLLAGFTFLIGFKTRWSAMVLAAVLIPITLTIQVGQITTLGPLFKNIAILGGLSFFILNDFSNFKKSII</sequence>
<dbReference type="EMBL" id="JBHTLI010000001">
    <property type="protein sequence ID" value="MFD1095620.1"/>
    <property type="molecule type" value="Genomic_DNA"/>
</dbReference>
<keyword evidence="2 5" id="KW-0812">Transmembrane</keyword>
<evidence type="ECO:0000256" key="2">
    <source>
        <dbReference type="ARBA" id="ARBA00022692"/>
    </source>
</evidence>
<evidence type="ECO:0000256" key="5">
    <source>
        <dbReference type="SAM" id="Phobius"/>
    </source>
</evidence>
<keyword evidence="4 5" id="KW-0472">Membrane</keyword>
<protein>
    <submittedName>
        <fullName evidence="6">DoxX family protein</fullName>
    </submittedName>
</protein>
<evidence type="ECO:0000256" key="4">
    <source>
        <dbReference type="ARBA" id="ARBA00023136"/>
    </source>
</evidence>
<evidence type="ECO:0000313" key="6">
    <source>
        <dbReference type="EMBL" id="MFD1095620.1"/>
    </source>
</evidence>
<feature type="transmembrane region" description="Helical" evidence="5">
    <location>
        <begin position="58"/>
        <end position="78"/>
    </location>
</feature>
<dbReference type="Proteomes" id="UP001597131">
    <property type="component" value="Unassembled WGS sequence"/>
</dbReference>
<gene>
    <name evidence="6" type="ORF">ACFQ3Q_07670</name>
</gene>
<comment type="caution">
    <text evidence="6">The sequence shown here is derived from an EMBL/GenBank/DDBJ whole genome shotgun (WGS) entry which is preliminary data.</text>
</comment>
<comment type="subcellular location">
    <subcellularLocation>
        <location evidence="1">Membrane</location>
        <topology evidence="1">Multi-pass membrane protein</topology>
    </subcellularLocation>
</comment>
<proteinExistence type="predicted"/>
<dbReference type="Pfam" id="PF07681">
    <property type="entry name" value="DoxX"/>
    <property type="match status" value="1"/>
</dbReference>
<accession>A0ABW3NRD3</accession>
<evidence type="ECO:0000313" key="7">
    <source>
        <dbReference type="Proteomes" id="UP001597131"/>
    </source>
</evidence>